<dbReference type="SUPFAM" id="SSF56219">
    <property type="entry name" value="DNase I-like"/>
    <property type="match status" value="1"/>
</dbReference>
<feature type="domain" description="Partial AB-hydrolase lipase" evidence="5">
    <location>
        <begin position="87"/>
        <end position="145"/>
    </location>
</feature>
<proteinExistence type="predicted"/>
<gene>
    <name evidence="6" type="ORF">TBIB3V08_LOCUS10265</name>
</gene>
<name>A0A7R9F6Z7_9NEOP</name>
<dbReference type="InterPro" id="IPR036691">
    <property type="entry name" value="Endo/exonu/phosph_ase_sf"/>
</dbReference>
<evidence type="ECO:0000259" key="4">
    <source>
        <dbReference type="Pfam" id="PF00561"/>
    </source>
</evidence>
<protein>
    <recommendedName>
        <fullName evidence="7">Partial AB-hydrolase lipase domain-containing protein</fullName>
    </recommendedName>
</protein>
<dbReference type="SUPFAM" id="SSF53474">
    <property type="entry name" value="alpha/beta-Hydrolases"/>
    <property type="match status" value="1"/>
</dbReference>
<dbReference type="GO" id="GO:0016042">
    <property type="term" value="P:lipid catabolic process"/>
    <property type="evidence" value="ECO:0007669"/>
    <property type="project" value="UniProtKB-KW"/>
</dbReference>
<keyword evidence="1" id="KW-0442">Lipid degradation</keyword>
<dbReference type="InterPro" id="IPR000073">
    <property type="entry name" value="AB_hydrolase_1"/>
</dbReference>
<dbReference type="InterPro" id="IPR029058">
    <property type="entry name" value="AB_hydrolase_fold"/>
</dbReference>
<feature type="signal peptide" evidence="3">
    <location>
        <begin position="1"/>
        <end position="17"/>
    </location>
</feature>
<dbReference type="Pfam" id="PF04083">
    <property type="entry name" value="Abhydro_lipase"/>
    <property type="match status" value="1"/>
</dbReference>
<dbReference type="PANTHER" id="PTHR11005">
    <property type="entry name" value="LYSOSOMAL ACID LIPASE-RELATED"/>
    <property type="match status" value="1"/>
</dbReference>
<evidence type="ECO:0000256" key="1">
    <source>
        <dbReference type="ARBA" id="ARBA00022963"/>
    </source>
</evidence>
<organism evidence="6">
    <name type="scientific">Timema bartmani</name>
    <dbReference type="NCBI Taxonomy" id="61472"/>
    <lineage>
        <taxon>Eukaryota</taxon>
        <taxon>Metazoa</taxon>
        <taxon>Ecdysozoa</taxon>
        <taxon>Arthropoda</taxon>
        <taxon>Hexapoda</taxon>
        <taxon>Insecta</taxon>
        <taxon>Pterygota</taxon>
        <taxon>Neoptera</taxon>
        <taxon>Polyneoptera</taxon>
        <taxon>Phasmatodea</taxon>
        <taxon>Timematodea</taxon>
        <taxon>Timematoidea</taxon>
        <taxon>Timematidae</taxon>
        <taxon>Timema</taxon>
    </lineage>
</organism>
<sequence>MNHKNLCLVVNLWAALAAQDWPVIYLCFNSCLAPLGGIQLFSRFCPSGSTGVVTEYLIMYNEVDRPLGSKIVARVIDRAWPVVFEPELVRRHGYPAESHVALTSDGYLLTLHRIPRGRGHSSNLSRPVVFLQHGLLSSSADWVLMGPSHSLGQSLALFKLANALVVLSSTAEDGEIEVRISVICVGFILADAGYDVWMGNARGNIYSRSHVTLSPSQSKFWNFRGMMLMLTKPNYFDVDLMDPRSNVSPFLHLLLGPQRKRKHFNLRLTVRHVARAIGIASGTKKKALTLSDATSSGRIPVACRLAILCRDLLLYFSSWDEMGLYDLPAALELSLEVTGQKQLYYIGHSMGTTMFFVLASSRPKYTASKVKAMFALAPVAFLEHVKSPIRILAPFSHDIELSKHVWSWELALAGVYHGEIGGDRRDAVGRSCRRGLALEELIHAHRLEVANQQGNPPPPTYVGRAGASTNIDVTLCSQESMGMVDGWRVVENATISDHNLIVFDITTGRMVDGNEEGEIKKYNINRKDRDKLRGKKRAFEDGLTEEKRKDWERYVKEELQQGPWGISFRIASAKIRPPAMMSTLKRADVSITTC</sequence>
<evidence type="ECO:0000256" key="2">
    <source>
        <dbReference type="ARBA" id="ARBA00023098"/>
    </source>
</evidence>
<keyword evidence="2" id="KW-0443">Lipid metabolism</keyword>
<evidence type="ECO:0000259" key="5">
    <source>
        <dbReference type="Pfam" id="PF04083"/>
    </source>
</evidence>
<reference evidence="6" key="1">
    <citation type="submission" date="2020-11" db="EMBL/GenBank/DDBJ databases">
        <authorList>
            <person name="Tran Van P."/>
        </authorList>
    </citation>
    <scope>NUCLEOTIDE SEQUENCE</scope>
</reference>
<dbReference type="Gene3D" id="3.60.10.10">
    <property type="entry name" value="Endonuclease/exonuclease/phosphatase"/>
    <property type="match status" value="1"/>
</dbReference>
<dbReference type="EMBL" id="OD569447">
    <property type="protein sequence ID" value="CAD7447972.1"/>
    <property type="molecule type" value="Genomic_DNA"/>
</dbReference>
<evidence type="ECO:0000256" key="3">
    <source>
        <dbReference type="SAM" id="SignalP"/>
    </source>
</evidence>
<dbReference type="Gene3D" id="3.40.50.1820">
    <property type="entry name" value="alpha/beta hydrolase"/>
    <property type="match status" value="1"/>
</dbReference>
<dbReference type="AlphaFoldDB" id="A0A7R9F6Z7"/>
<evidence type="ECO:0000313" key="6">
    <source>
        <dbReference type="EMBL" id="CAD7447972.1"/>
    </source>
</evidence>
<feature type="domain" description="AB hydrolase-1" evidence="4">
    <location>
        <begin position="189"/>
        <end position="379"/>
    </location>
</feature>
<dbReference type="Pfam" id="PF00561">
    <property type="entry name" value="Abhydrolase_1"/>
    <property type="match status" value="1"/>
</dbReference>
<keyword evidence="3" id="KW-0732">Signal</keyword>
<evidence type="ECO:0008006" key="7">
    <source>
        <dbReference type="Google" id="ProtNLM"/>
    </source>
</evidence>
<accession>A0A7R9F6Z7</accession>
<feature type="chain" id="PRO_5030958268" description="Partial AB-hydrolase lipase domain-containing protein" evidence="3">
    <location>
        <begin position="18"/>
        <end position="594"/>
    </location>
</feature>
<dbReference type="InterPro" id="IPR006693">
    <property type="entry name" value="AB_hydrolase_lipase"/>
</dbReference>